<evidence type="ECO:0000256" key="12">
    <source>
        <dbReference type="PIRSR" id="PIRSR601842-2"/>
    </source>
</evidence>
<comment type="similarity">
    <text evidence="2 13">Belongs to the peptidase M36 family.</text>
</comment>
<dbReference type="Pfam" id="PF07504">
    <property type="entry name" value="FTP"/>
    <property type="match status" value="1"/>
</dbReference>
<evidence type="ECO:0000313" key="17">
    <source>
        <dbReference type="Proteomes" id="UP000054350"/>
    </source>
</evidence>
<dbReference type="PRINTS" id="PR00999">
    <property type="entry name" value="FUNGALYSIN"/>
</dbReference>
<feature type="signal peptide" evidence="13">
    <location>
        <begin position="1"/>
        <end position="27"/>
    </location>
</feature>
<comment type="cofactor">
    <cofactor evidence="12">
        <name>Zn(2+)</name>
        <dbReference type="ChEBI" id="CHEBI:29105"/>
    </cofactor>
    <text evidence="12">Binds 1 zinc ion per subunit.</text>
</comment>
<evidence type="ECO:0000256" key="4">
    <source>
        <dbReference type="ARBA" id="ARBA00022670"/>
    </source>
</evidence>
<evidence type="ECO:0000256" key="9">
    <source>
        <dbReference type="ARBA" id="ARBA00023049"/>
    </source>
</evidence>
<feature type="binding site" evidence="12">
    <location>
        <position position="424"/>
    </location>
    <ligand>
        <name>Zn(2+)</name>
        <dbReference type="ChEBI" id="CHEBI:29105"/>
        <note>catalytic</note>
    </ligand>
</feature>
<accession>A0A0L0SSY2</accession>
<keyword evidence="9 13" id="KW-0482">Metalloprotease</keyword>
<organism evidence="16 17">
    <name type="scientific">Allomyces macrogynus (strain ATCC 38327)</name>
    <name type="common">Allomyces javanicus var. macrogynus</name>
    <dbReference type="NCBI Taxonomy" id="578462"/>
    <lineage>
        <taxon>Eukaryota</taxon>
        <taxon>Fungi</taxon>
        <taxon>Fungi incertae sedis</taxon>
        <taxon>Blastocladiomycota</taxon>
        <taxon>Blastocladiomycetes</taxon>
        <taxon>Blastocladiales</taxon>
        <taxon>Blastocladiaceae</taxon>
        <taxon>Allomyces</taxon>
    </lineage>
</organism>
<dbReference type="EMBL" id="GG745347">
    <property type="protein sequence ID" value="KNE65470.1"/>
    <property type="molecule type" value="Genomic_DNA"/>
</dbReference>
<dbReference type="InterPro" id="IPR050371">
    <property type="entry name" value="Fungal_virulence_M36"/>
</dbReference>
<feature type="binding site" evidence="12">
    <location>
        <position position="428"/>
    </location>
    <ligand>
        <name>Zn(2+)</name>
        <dbReference type="ChEBI" id="CHEBI:29105"/>
        <note>catalytic</note>
    </ligand>
</feature>
<dbReference type="Gene3D" id="1.10.390.10">
    <property type="entry name" value="Neutral Protease Domain 2"/>
    <property type="match status" value="1"/>
</dbReference>
<dbReference type="Gene3D" id="3.10.170.10">
    <property type="match status" value="1"/>
</dbReference>
<evidence type="ECO:0000256" key="6">
    <source>
        <dbReference type="ARBA" id="ARBA00022729"/>
    </source>
</evidence>
<dbReference type="Pfam" id="PF02128">
    <property type="entry name" value="Peptidase_M36"/>
    <property type="match status" value="1"/>
</dbReference>
<sequence length="684" mass="73919">MISSARKFAILFLLALIATQAITFVEAGNRKTKFPAIAHNVYTTSVPITEANGPTDPKAAVTAFLTKELKFPSNEFIIKDIVPVSNGVFAVYARQVINGLEVVNGDINVNVKNGQVISYGDKFYRGARPAKPASTLESAGDSLKTPADGFKSLAAFIGSNPTKVDVKETTPEGSSSPAKQYVIDTDAAVQPVPVKQAYVQDGNNLKLVYSYQVKQEANWYHAHVNAKTGAVDAINDWVADAKYSVLPVGTENPDKGPITVVDSSTAVKSNASPQGWHSTGSQSYTDTRGNNINAIANTKTASKNIRPDGGSALDFTKYKPDFTKAAETYTNAATAQLFYMLNTAHDLSYQYGFDEVSGNFQVSNFNKGGKGNDAVNAYSQDKSATDNADFGTPPDGQAPVTHQYIFTQTNPTRDGVYDLTIPFHEFMHGITNRLTGGPSNTDCLGDGESGGMGEGWGDIFGLWANVLKADTSRTTKLPMGAYVMGQANGIRTYPYSSDLKVCPNLYSYLAKSQYNEVHMAGEIWASLLLEVYWNLVDKYGYGDIWTADASKGNTLFLRLVFDGLKLQPCNPTFINARDAILQADKNLTGGKNQCEIWKGFAKRGLGTKATSGYKDSFDVPVECSGATPTTTIKPTSTATPTKTSTPTTTAKPTTTTKPTPTKTPTPTPDPEPCPWWDPWCDYYN</sequence>
<feature type="domain" description="FTP" evidence="15">
    <location>
        <begin position="75"/>
        <end position="123"/>
    </location>
</feature>
<evidence type="ECO:0000256" key="3">
    <source>
        <dbReference type="ARBA" id="ARBA00022525"/>
    </source>
</evidence>
<dbReference type="CDD" id="cd09596">
    <property type="entry name" value="M36"/>
    <property type="match status" value="1"/>
</dbReference>
<feature type="compositionally biased region" description="Low complexity" evidence="14">
    <location>
        <begin position="628"/>
        <end position="660"/>
    </location>
</feature>
<comment type="subcellular location">
    <subcellularLocation>
        <location evidence="1 13">Secreted</location>
    </subcellularLocation>
</comment>
<evidence type="ECO:0000256" key="11">
    <source>
        <dbReference type="PIRSR" id="PIRSR601842-1"/>
    </source>
</evidence>
<evidence type="ECO:0000313" key="16">
    <source>
        <dbReference type="EMBL" id="KNE65470.1"/>
    </source>
</evidence>
<feature type="chain" id="PRO_5009360880" description="Extracellular metalloproteinase" evidence="13">
    <location>
        <begin position="28"/>
        <end position="684"/>
    </location>
</feature>
<evidence type="ECO:0000256" key="1">
    <source>
        <dbReference type="ARBA" id="ARBA00004613"/>
    </source>
</evidence>
<dbReference type="VEuPathDB" id="FungiDB:AMAG_11091"/>
<keyword evidence="7 13" id="KW-0378">Hydrolase</keyword>
<dbReference type="EC" id="3.4.24.-" evidence="13"/>
<keyword evidence="8 12" id="KW-0862">Zinc</keyword>
<feature type="binding site" evidence="12">
    <location>
        <position position="454"/>
    </location>
    <ligand>
        <name>Zn(2+)</name>
        <dbReference type="ChEBI" id="CHEBI:29105"/>
        <note>catalytic</note>
    </ligand>
</feature>
<feature type="active site" evidence="11">
    <location>
        <position position="425"/>
    </location>
</feature>
<name>A0A0L0SSY2_ALLM3</name>
<dbReference type="Proteomes" id="UP000054350">
    <property type="component" value="Unassembled WGS sequence"/>
</dbReference>
<dbReference type="GO" id="GO:0005615">
    <property type="term" value="C:extracellular space"/>
    <property type="evidence" value="ECO:0007669"/>
    <property type="project" value="InterPro"/>
</dbReference>
<reference evidence="16 17" key="1">
    <citation type="submission" date="2009-11" db="EMBL/GenBank/DDBJ databases">
        <title>Annotation of Allomyces macrogynus ATCC 38327.</title>
        <authorList>
            <consortium name="The Broad Institute Genome Sequencing Platform"/>
            <person name="Russ C."/>
            <person name="Cuomo C."/>
            <person name="Burger G."/>
            <person name="Gray M.W."/>
            <person name="Holland P.W.H."/>
            <person name="King N."/>
            <person name="Lang F.B.F."/>
            <person name="Roger A.J."/>
            <person name="Ruiz-Trillo I."/>
            <person name="Young S.K."/>
            <person name="Zeng Q."/>
            <person name="Gargeya S."/>
            <person name="Fitzgerald M."/>
            <person name="Haas B."/>
            <person name="Abouelleil A."/>
            <person name="Alvarado L."/>
            <person name="Arachchi H.M."/>
            <person name="Berlin A."/>
            <person name="Chapman S.B."/>
            <person name="Gearin G."/>
            <person name="Goldberg J."/>
            <person name="Griggs A."/>
            <person name="Gujja S."/>
            <person name="Hansen M."/>
            <person name="Heiman D."/>
            <person name="Howarth C."/>
            <person name="Larimer J."/>
            <person name="Lui A."/>
            <person name="MacDonald P.J.P."/>
            <person name="McCowen C."/>
            <person name="Montmayeur A."/>
            <person name="Murphy C."/>
            <person name="Neiman D."/>
            <person name="Pearson M."/>
            <person name="Priest M."/>
            <person name="Roberts A."/>
            <person name="Saif S."/>
            <person name="Shea T."/>
            <person name="Sisk P."/>
            <person name="Stolte C."/>
            <person name="Sykes S."/>
            <person name="Wortman J."/>
            <person name="Nusbaum C."/>
            <person name="Birren B."/>
        </authorList>
    </citation>
    <scope>NUCLEOTIDE SEQUENCE [LARGE SCALE GENOMIC DNA]</scope>
    <source>
        <strain evidence="16 17">ATCC 38327</strain>
    </source>
</reference>
<evidence type="ECO:0000256" key="8">
    <source>
        <dbReference type="ARBA" id="ARBA00022833"/>
    </source>
</evidence>
<dbReference type="eggNOG" id="ENOG502QTDC">
    <property type="taxonomic scope" value="Eukaryota"/>
</dbReference>
<dbReference type="GO" id="GO:0006508">
    <property type="term" value="P:proteolysis"/>
    <property type="evidence" value="ECO:0007669"/>
    <property type="project" value="UniProtKB-KW"/>
</dbReference>
<keyword evidence="17" id="KW-1185">Reference proteome</keyword>
<keyword evidence="3 13" id="KW-0964">Secreted</keyword>
<keyword evidence="6 13" id="KW-0732">Signal</keyword>
<keyword evidence="10 13" id="KW-0865">Zymogen</keyword>
<reference evidence="17" key="2">
    <citation type="submission" date="2009-11" db="EMBL/GenBank/DDBJ databases">
        <title>The Genome Sequence of Allomyces macrogynus strain ATCC 38327.</title>
        <authorList>
            <consortium name="The Broad Institute Genome Sequencing Platform"/>
            <person name="Russ C."/>
            <person name="Cuomo C."/>
            <person name="Shea T."/>
            <person name="Young S.K."/>
            <person name="Zeng Q."/>
            <person name="Koehrsen M."/>
            <person name="Haas B."/>
            <person name="Borodovsky M."/>
            <person name="Guigo R."/>
            <person name="Alvarado L."/>
            <person name="Berlin A."/>
            <person name="Borenstein D."/>
            <person name="Chen Z."/>
            <person name="Engels R."/>
            <person name="Freedman E."/>
            <person name="Gellesch M."/>
            <person name="Goldberg J."/>
            <person name="Griggs A."/>
            <person name="Gujja S."/>
            <person name="Heiman D."/>
            <person name="Hepburn T."/>
            <person name="Howarth C."/>
            <person name="Jen D."/>
            <person name="Larson L."/>
            <person name="Lewis B."/>
            <person name="Mehta T."/>
            <person name="Park D."/>
            <person name="Pearson M."/>
            <person name="Roberts A."/>
            <person name="Saif S."/>
            <person name="Shenoy N."/>
            <person name="Sisk P."/>
            <person name="Stolte C."/>
            <person name="Sykes S."/>
            <person name="Walk T."/>
            <person name="White J."/>
            <person name="Yandava C."/>
            <person name="Burger G."/>
            <person name="Gray M.W."/>
            <person name="Holland P.W.H."/>
            <person name="King N."/>
            <person name="Lang F.B.F."/>
            <person name="Roger A.J."/>
            <person name="Ruiz-Trillo I."/>
            <person name="Lander E."/>
            <person name="Nusbaum C."/>
        </authorList>
    </citation>
    <scope>NUCLEOTIDE SEQUENCE [LARGE SCALE GENOMIC DNA]</scope>
    <source>
        <strain evidence="17">ATCC 38327</strain>
    </source>
</reference>
<evidence type="ECO:0000259" key="15">
    <source>
        <dbReference type="Pfam" id="PF07504"/>
    </source>
</evidence>
<gene>
    <name evidence="16" type="ORF">AMAG_11091</name>
</gene>
<evidence type="ECO:0000256" key="10">
    <source>
        <dbReference type="ARBA" id="ARBA00023145"/>
    </source>
</evidence>
<dbReference type="OMA" id="CLVWRVE"/>
<dbReference type="AlphaFoldDB" id="A0A0L0SSY2"/>
<evidence type="ECO:0000256" key="14">
    <source>
        <dbReference type="SAM" id="MobiDB-lite"/>
    </source>
</evidence>
<evidence type="ECO:0000256" key="7">
    <source>
        <dbReference type="ARBA" id="ARBA00022801"/>
    </source>
</evidence>
<dbReference type="SUPFAM" id="SSF55486">
    <property type="entry name" value="Metalloproteases ('zincins'), catalytic domain"/>
    <property type="match status" value="1"/>
</dbReference>
<dbReference type="PANTHER" id="PTHR33478:SF1">
    <property type="entry name" value="EXTRACELLULAR METALLOPROTEINASE MEP"/>
    <property type="match status" value="1"/>
</dbReference>
<dbReference type="InterPro" id="IPR001842">
    <property type="entry name" value="Peptidase_M36"/>
</dbReference>
<evidence type="ECO:0000256" key="13">
    <source>
        <dbReference type="RuleBase" id="RU364017"/>
    </source>
</evidence>
<dbReference type="GO" id="GO:0008270">
    <property type="term" value="F:zinc ion binding"/>
    <property type="evidence" value="ECO:0007669"/>
    <property type="project" value="InterPro"/>
</dbReference>
<feature type="region of interest" description="Disordered" evidence="14">
    <location>
        <begin position="628"/>
        <end position="673"/>
    </location>
</feature>
<keyword evidence="5 12" id="KW-0479">Metal-binding</keyword>
<feature type="compositionally biased region" description="Pro residues" evidence="14">
    <location>
        <begin position="661"/>
        <end position="673"/>
    </location>
</feature>
<proteinExistence type="inferred from homology"/>
<evidence type="ECO:0000256" key="2">
    <source>
        <dbReference type="ARBA" id="ARBA00006006"/>
    </source>
</evidence>
<feature type="binding site" evidence="12">
    <location>
        <position position="240"/>
    </location>
    <ligand>
        <name>Zn(2+)</name>
        <dbReference type="ChEBI" id="CHEBI:29105"/>
        <note>catalytic</note>
    </ligand>
</feature>
<dbReference type="InterPro" id="IPR011096">
    <property type="entry name" value="FTP_domain"/>
</dbReference>
<protein>
    <recommendedName>
        <fullName evidence="13">Extracellular metalloproteinase</fullName>
        <ecNumber evidence="13">3.4.24.-</ecNumber>
    </recommendedName>
    <alternativeName>
        <fullName evidence="13">Fungalysin</fullName>
    </alternativeName>
</protein>
<dbReference type="PANTHER" id="PTHR33478">
    <property type="entry name" value="EXTRACELLULAR METALLOPROTEINASE MEP"/>
    <property type="match status" value="1"/>
</dbReference>
<evidence type="ECO:0000256" key="5">
    <source>
        <dbReference type="ARBA" id="ARBA00022723"/>
    </source>
</evidence>
<keyword evidence="4 13" id="KW-0645">Protease</keyword>
<dbReference type="OrthoDB" id="3227768at2759"/>
<dbReference type="GO" id="GO:0004222">
    <property type="term" value="F:metalloendopeptidase activity"/>
    <property type="evidence" value="ECO:0007669"/>
    <property type="project" value="InterPro"/>
</dbReference>
<dbReference type="InterPro" id="IPR027268">
    <property type="entry name" value="Peptidase_M4/M1_CTD_sf"/>
</dbReference>